<organism evidence="2 3">
    <name type="scientific">Rhododendron griersonianum</name>
    <dbReference type="NCBI Taxonomy" id="479676"/>
    <lineage>
        <taxon>Eukaryota</taxon>
        <taxon>Viridiplantae</taxon>
        <taxon>Streptophyta</taxon>
        <taxon>Embryophyta</taxon>
        <taxon>Tracheophyta</taxon>
        <taxon>Spermatophyta</taxon>
        <taxon>Magnoliopsida</taxon>
        <taxon>eudicotyledons</taxon>
        <taxon>Gunneridae</taxon>
        <taxon>Pentapetalae</taxon>
        <taxon>asterids</taxon>
        <taxon>Ericales</taxon>
        <taxon>Ericaceae</taxon>
        <taxon>Ericoideae</taxon>
        <taxon>Rhodoreae</taxon>
        <taxon>Rhododendron</taxon>
    </lineage>
</organism>
<dbReference type="Gene3D" id="3.30.200.20">
    <property type="entry name" value="Phosphorylase Kinase, domain 1"/>
    <property type="match status" value="1"/>
</dbReference>
<evidence type="ECO:0000313" key="3">
    <source>
        <dbReference type="Proteomes" id="UP000823749"/>
    </source>
</evidence>
<feature type="domain" description="BRCT" evidence="1">
    <location>
        <begin position="1279"/>
        <end position="1373"/>
    </location>
</feature>
<name>A0AAV6JET8_9ERIC</name>
<dbReference type="GO" id="GO:0005634">
    <property type="term" value="C:nucleus"/>
    <property type="evidence" value="ECO:0007669"/>
    <property type="project" value="TreeGrafter"/>
</dbReference>
<gene>
    <name evidence="2" type="ORF">RHGRI_019736</name>
</gene>
<dbReference type="Proteomes" id="UP000823749">
    <property type="component" value="Chromosome 7"/>
</dbReference>
<dbReference type="EMBL" id="JACTNZ010000007">
    <property type="protein sequence ID" value="KAG5539273.1"/>
    <property type="molecule type" value="Genomic_DNA"/>
</dbReference>
<accession>A0AAV6JET8</accession>
<dbReference type="SUPFAM" id="SSF52113">
    <property type="entry name" value="BRCT domain"/>
    <property type="match status" value="2"/>
</dbReference>
<dbReference type="GO" id="GO:0000077">
    <property type="term" value="P:DNA damage checkpoint signaling"/>
    <property type="evidence" value="ECO:0007669"/>
    <property type="project" value="TreeGrafter"/>
</dbReference>
<evidence type="ECO:0000259" key="1">
    <source>
        <dbReference type="PROSITE" id="PS50172"/>
    </source>
</evidence>
<dbReference type="CDD" id="cd05157">
    <property type="entry name" value="ETNK_euk"/>
    <property type="match status" value="1"/>
</dbReference>
<dbReference type="Gene3D" id="3.40.50.10190">
    <property type="entry name" value="BRCT domain"/>
    <property type="match status" value="2"/>
</dbReference>
<dbReference type="PANTHER" id="PTHR15321">
    <property type="entry name" value="TUMOR SUPPRESSOR P53-BINDING PROTEIN 1"/>
    <property type="match status" value="1"/>
</dbReference>
<dbReference type="InterPro" id="IPR036420">
    <property type="entry name" value="BRCT_dom_sf"/>
</dbReference>
<dbReference type="FunFam" id="3.40.50.10190:FF:000081">
    <property type="entry name" value="BRCA1 C Terminus domain containing protein expressed"/>
    <property type="match status" value="1"/>
</dbReference>
<dbReference type="SUPFAM" id="SSF56112">
    <property type="entry name" value="Protein kinase-like (PK-like)"/>
    <property type="match status" value="1"/>
</dbReference>
<dbReference type="PROSITE" id="PS50172">
    <property type="entry name" value="BRCT"/>
    <property type="match status" value="2"/>
</dbReference>
<protein>
    <recommendedName>
        <fullName evidence="1">BRCT domain-containing protein</fullName>
    </recommendedName>
</protein>
<sequence>MGSTETTQEIVLPEEANRILQSLASGWGDTIGEDLQVIQLKGAMTNQVYQIKWPIKEEDHRSRKVLVRIYGEGVDVFFDREDEIRTFELVSRHGQGPRLLGRFSNGRIEEFIRARTLSASDLLDPDISALIAAKMKEFHDLDMPGPKKVFLWDRLRKWLNTAKNMCPSEEAEAFRLDALDEEISTLEKTLSQDNQLIGFCHNDLQYGNIMIDEQTKSITIIDYEYSSYNTVAYDMANHFCEMAADYHTETPHILDYTKYPGLEERQRFLRIYLSCSGNQPSDAEIEKLIQDVEKYALASHLLWGLWGIISVIAIRIIEGSLSGIVLPAPRVLLAADALEVGRIASSTMTSLLGFRRPQFSETGNTEDLSSRDEGRYKSCHLFLSGEDNSPASFAPSSGNVVNFHLHLSADGTSQNTPSSPLDTSQAGRIASHNYLTVQQTDVSACQEVMDYQFTMGYNVGGKHFPPFTSHQETLDHICPQSVSKDKDAKTNCEEDDGYHMVCDINNAVELSIAASEALVINDMLKSSSSTESLAAAAVLEVALRVKQARLQCLKDCFHFSTEDMDETDLLSGDDLHMADAYGDVGLTISNVDDRHACASVTSQVKDTPSSQNHNGGDDKYKHECHGPPNVVCDIPGKQQSTYFLDMEKEEQDSPVEDTDFGRQRKWVDDLTSNLDTSVVASHFDSLLHDPFLANSYVPATTEGVNFAMENMTSFPSQAKSNSSQQAWNYVNNVTDDKLTPVGPDRFQSRWLGGWVWKKEINASVHVEHENAKTVSRFLVGETSYLSESADIAPDENSFMQKQDKGFHMDSQASIPFAGLHCRPDESTLLSLDVVRSPSLSVVDPLCSVVPCSISSENACSTLADKPNHDLDAEDCCGPESEYCIVNFQRTSGLNPECVGEEREIVSIVNGEDSQPTIRRQLNSLRSYSMLLPHCGAFVENDNIYRNRSFPSECISGLLSAEHNIGCKRDSTGLPSLISMQKCSTARQIEENPEPLVVQNLVTDSTNQDRNCHETANDGTGLQVHMEKFRCSPLILNRGRRSRFQASKKFARDISGAENQKSVERKGDVGQHGKNLQKVEFKCKVACDTEVPPGKRVRFSSAEIQLLPKNNLQTLQMSNRGSVTRAGKRLRYSKPKCVSIAPELKRHQTNCLAKLAKGLIFRDIEFLLTGFSIQKEKELEGIIRKYGGIVLRDIPSPPNLRGKRISRFKFQQLPIVLCFRKLETTKFLYGCAVNAYILNISWLTDSIAAGSALPPDKYMVIANHFGEKYTRLRRPVGCSNHNSIFDRVGVMLQGKHSFCTRLAKVVQHGGGLVFKTLQWLVQNLDASKISVGAIVTEDENRASRHLKYCASERKIPMMPASWIINSLHAGKLLPFLENKHYSPLPTINILDFPSSSALSEEI</sequence>
<keyword evidence="3" id="KW-1185">Reference proteome</keyword>
<dbReference type="InterPro" id="IPR011009">
    <property type="entry name" value="Kinase-like_dom_sf"/>
</dbReference>
<proteinExistence type="predicted"/>
<dbReference type="GO" id="GO:0045944">
    <property type="term" value="P:positive regulation of transcription by RNA polymerase II"/>
    <property type="evidence" value="ECO:0007669"/>
    <property type="project" value="TreeGrafter"/>
</dbReference>
<dbReference type="Pfam" id="PF01633">
    <property type="entry name" value="Choline_kinase"/>
    <property type="match status" value="1"/>
</dbReference>
<comment type="caution">
    <text evidence="2">The sequence shown here is derived from an EMBL/GenBank/DDBJ whole genome shotgun (WGS) entry which is preliminary data.</text>
</comment>
<dbReference type="SMART" id="SM00292">
    <property type="entry name" value="BRCT"/>
    <property type="match status" value="1"/>
</dbReference>
<dbReference type="InterPro" id="IPR047252">
    <property type="entry name" value="TP53BP1-like"/>
</dbReference>
<dbReference type="PANTHER" id="PTHR15321:SF3">
    <property type="entry name" value="TP53-BINDING PROTEIN 1"/>
    <property type="match status" value="1"/>
</dbReference>
<dbReference type="Pfam" id="PF18428">
    <property type="entry name" value="BRCT_3"/>
    <property type="match status" value="1"/>
</dbReference>
<dbReference type="GO" id="GO:0042393">
    <property type="term" value="F:histone binding"/>
    <property type="evidence" value="ECO:0007669"/>
    <property type="project" value="TreeGrafter"/>
</dbReference>
<dbReference type="Gene3D" id="3.90.1200.10">
    <property type="match status" value="1"/>
</dbReference>
<dbReference type="InterPro" id="IPR001357">
    <property type="entry name" value="BRCT_dom"/>
</dbReference>
<reference evidence="2" key="1">
    <citation type="submission" date="2020-08" db="EMBL/GenBank/DDBJ databases">
        <title>Plant Genome Project.</title>
        <authorList>
            <person name="Zhang R.-G."/>
        </authorList>
    </citation>
    <scope>NUCLEOTIDE SEQUENCE</scope>
    <source>
        <strain evidence="2">WSP0</strain>
        <tissue evidence="2">Leaf</tissue>
    </source>
</reference>
<feature type="domain" description="BRCT" evidence="1">
    <location>
        <begin position="1155"/>
        <end position="1259"/>
    </location>
</feature>
<evidence type="ECO:0000313" key="2">
    <source>
        <dbReference type="EMBL" id="KAG5539273.1"/>
    </source>
</evidence>